<dbReference type="GO" id="GO:0004674">
    <property type="term" value="F:protein serine/threonine kinase activity"/>
    <property type="evidence" value="ECO:0007669"/>
    <property type="project" value="UniProtKB-UniRule"/>
</dbReference>
<evidence type="ECO:0000256" key="4">
    <source>
        <dbReference type="ARBA" id="ARBA00022777"/>
    </source>
</evidence>
<keyword evidence="8" id="KW-1185">Reference proteome</keyword>
<comment type="function">
    <text evidence="5">Bifunctional serine/threonine kinase and phosphorylase involved in the regulation of the phosphoenolpyruvate synthase (PEPS) by catalyzing its phosphorylation/dephosphorylation.</text>
</comment>
<keyword evidence="1 5" id="KW-0723">Serine/threonine-protein kinase</keyword>
<evidence type="ECO:0000256" key="1">
    <source>
        <dbReference type="ARBA" id="ARBA00022527"/>
    </source>
</evidence>
<evidence type="ECO:0000313" key="7">
    <source>
        <dbReference type="EMBL" id="QBR84359.1"/>
    </source>
</evidence>
<dbReference type="OrthoDB" id="9782201at2"/>
<keyword evidence="4 5" id="KW-0418">Kinase</keyword>
<organism evidence="6 8">
    <name type="scientific">Legionella israelensis</name>
    <dbReference type="NCBI Taxonomy" id="454"/>
    <lineage>
        <taxon>Bacteria</taxon>
        <taxon>Pseudomonadati</taxon>
        <taxon>Pseudomonadota</taxon>
        <taxon>Gammaproteobacteria</taxon>
        <taxon>Legionellales</taxon>
        <taxon>Legionellaceae</taxon>
        <taxon>Legionella</taxon>
    </lineage>
</organism>
<dbReference type="InterPro" id="IPR005177">
    <property type="entry name" value="Kinase-pyrophosphorylase"/>
</dbReference>
<dbReference type="Pfam" id="PF03618">
    <property type="entry name" value="Kinase-PPPase"/>
    <property type="match status" value="1"/>
</dbReference>
<keyword evidence="3 5" id="KW-0547">Nucleotide-binding</keyword>
<sequence length="271" mass="30981">MKRYVYMISDGTGITVEGLGTSLITQFEHIQFEKITIPYVDTLEKADNVVLNINQSYQESGQKPLVFMTLVNPEISQKIKTAKACIFDLFNTFLGQIEEELNIKSSYKVGRTHGVANNESYGQRIEAVEYALSHDDGIKTRDYDKADIILIGVSRCGKTPSCLYMALQYGVLAANYPFTEEDLNHFHLPELLRKHKKKLFGLTIDCNRLQQIRNERRPNSRYASITQCQLETSEVEAMYKRENIPYLDSTKYSIEEISTKVLSIAGIKRKI</sequence>
<dbReference type="GO" id="GO:0016776">
    <property type="term" value="F:phosphotransferase activity, phosphate group as acceptor"/>
    <property type="evidence" value="ECO:0007669"/>
    <property type="project" value="UniProtKB-UniRule"/>
</dbReference>
<dbReference type="EMBL" id="LNYH01000112">
    <property type="protein sequence ID" value="KTD19397.1"/>
    <property type="molecule type" value="Genomic_DNA"/>
</dbReference>
<dbReference type="EMBL" id="CP038254">
    <property type="protein sequence ID" value="QBR84359.1"/>
    <property type="molecule type" value="Genomic_DNA"/>
</dbReference>
<reference evidence="7 9" key="2">
    <citation type="submission" date="2019-03" db="EMBL/GenBank/DDBJ databases">
        <title>Diverse conjugative elements silence natural transformation in Legionella species.</title>
        <authorList>
            <person name="Durieux I."/>
            <person name="Ginevra C."/>
            <person name="Attaiech L."/>
            <person name="Picq K."/>
            <person name="Juan P.A."/>
            <person name="Jarraud S."/>
            <person name="Charpentier X."/>
        </authorList>
    </citation>
    <scope>NUCLEOTIDE SEQUENCE [LARGE SCALE GENOMIC DNA]</scope>
    <source>
        <strain evidence="7 9">HL-0427-4011</strain>
    </source>
</reference>
<evidence type="ECO:0000313" key="9">
    <source>
        <dbReference type="Proteomes" id="UP000295517"/>
    </source>
</evidence>
<comment type="similarity">
    <text evidence="5">Belongs to the pyruvate, phosphate/water dikinase regulatory protein family. PSRP subfamily.</text>
</comment>
<dbReference type="EC" id="2.7.11.33" evidence="5"/>
<dbReference type="GO" id="GO:0005524">
    <property type="term" value="F:ATP binding"/>
    <property type="evidence" value="ECO:0007669"/>
    <property type="project" value="InterPro"/>
</dbReference>
<dbReference type="Proteomes" id="UP000054761">
    <property type="component" value="Unassembled WGS sequence"/>
</dbReference>
<comment type="catalytic activity">
    <reaction evidence="5">
        <text>[pyruvate, water dikinase]-phosphate + phosphate + H(+) = [pyruvate, water dikinase] + diphosphate</text>
        <dbReference type="Rhea" id="RHEA:48580"/>
        <dbReference type="Rhea" id="RHEA-COMP:11425"/>
        <dbReference type="Rhea" id="RHEA-COMP:11426"/>
        <dbReference type="ChEBI" id="CHEBI:15378"/>
        <dbReference type="ChEBI" id="CHEBI:33019"/>
        <dbReference type="ChEBI" id="CHEBI:43176"/>
        <dbReference type="ChEBI" id="CHEBI:43474"/>
        <dbReference type="ChEBI" id="CHEBI:68546"/>
        <dbReference type="EC" id="2.7.4.28"/>
    </reaction>
</comment>
<dbReference type="HAMAP" id="MF_01062">
    <property type="entry name" value="PSRP"/>
    <property type="match status" value="1"/>
</dbReference>
<dbReference type="Proteomes" id="UP000295517">
    <property type="component" value="Chromosome"/>
</dbReference>
<dbReference type="InterPro" id="IPR026530">
    <property type="entry name" value="PSRP"/>
</dbReference>
<feature type="binding site" evidence="5">
    <location>
        <begin position="152"/>
        <end position="159"/>
    </location>
    <ligand>
        <name>ADP</name>
        <dbReference type="ChEBI" id="CHEBI:456216"/>
    </ligand>
</feature>
<dbReference type="EC" id="2.7.4.28" evidence="5"/>
<name>A0A0W0VGU6_9GAMM</name>
<evidence type="ECO:0000256" key="3">
    <source>
        <dbReference type="ARBA" id="ARBA00022741"/>
    </source>
</evidence>
<dbReference type="PANTHER" id="PTHR31756:SF3">
    <property type="entry name" value="PYRUVATE, PHOSPHATE DIKINASE REGULATORY PROTEIN 1, CHLOROPLASTIC"/>
    <property type="match status" value="1"/>
</dbReference>
<dbReference type="AlphaFoldDB" id="A0A0W0VGU6"/>
<evidence type="ECO:0000256" key="5">
    <source>
        <dbReference type="HAMAP-Rule" id="MF_01062"/>
    </source>
</evidence>
<dbReference type="RefSeq" id="WP_058502283.1">
    <property type="nucleotide sequence ID" value="NZ_CAAAJA010000021.1"/>
</dbReference>
<dbReference type="PANTHER" id="PTHR31756">
    <property type="entry name" value="PYRUVATE, PHOSPHATE DIKINASE REGULATORY PROTEIN 1, CHLOROPLASTIC"/>
    <property type="match status" value="1"/>
</dbReference>
<dbReference type="NCBIfam" id="NF003742">
    <property type="entry name" value="PRK05339.1"/>
    <property type="match status" value="1"/>
</dbReference>
<reference evidence="6 8" key="1">
    <citation type="submission" date="2015-11" db="EMBL/GenBank/DDBJ databases">
        <title>Genomic analysis of 38 Legionella species identifies large and diverse effector repertoires.</title>
        <authorList>
            <person name="Burstein D."/>
            <person name="Amaro F."/>
            <person name="Zusman T."/>
            <person name="Lifshitz Z."/>
            <person name="Cohen O."/>
            <person name="Gilbert J.A."/>
            <person name="Pupko T."/>
            <person name="Shuman H.A."/>
            <person name="Segal G."/>
        </authorList>
    </citation>
    <scope>NUCLEOTIDE SEQUENCE [LARGE SCALE GENOMIC DNA]</scope>
    <source>
        <strain evidence="6 8">Bercovier 4</strain>
    </source>
</reference>
<protein>
    <recommendedName>
        <fullName evidence="5">Putative phosphoenolpyruvate synthase regulatory protein</fullName>
        <shortName evidence="5">PEP synthase regulatory protein</shortName>
        <shortName evidence="5">PSRP</shortName>
        <ecNumber evidence="5">2.7.11.33</ecNumber>
        <ecNumber evidence="5">2.7.4.28</ecNumber>
    </recommendedName>
    <alternativeName>
        <fullName evidence="5">Pyruvate, water dikinase regulatory protein</fullName>
    </alternativeName>
</protein>
<dbReference type="GO" id="GO:0043531">
    <property type="term" value="F:ADP binding"/>
    <property type="evidence" value="ECO:0007669"/>
    <property type="project" value="UniProtKB-UniRule"/>
</dbReference>
<evidence type="ECO:0000313" key="8">
    <source>
        <dbReference type="Proteomes" id="UP000054761"/>
    </source>
</evidence>
<evidence type="ECO:0000256" key="2">
    <source>
        <dbReference type="ARBA" id="ARBA00022679"/>
    </source>
</evidence>
<evidence type="ECO:0000313" key="6">
    <source>
        <dbReference type="EMBL" id="KTD19397.1"/>
    </source>
</evidence>
<keyword evidence="2 5" id="KW-0808">Transferase</keyword>
<accession>A0A0W0VGU6</accession>
<dbReference type="STRING" id="454.Lisr_1959"/>
<gene>
    <name evidence="7" type="ORF">E3983_08285</name>
    <name evidence="6" type="ORF">Lisr_1959</name>
</gene>
<comment type="catalytic activity">
    <reaction evidence="5">
        <text>[pyruvate, water dikinase] + ADP = [pyruvate, water dikinase]-phosphate + AMP + H(+)</text>
        <dbReference type="Rhea" id="RHEA:46020"/>
        <dbReference type="Rhea" id="RHEA-COMP:11425"/>
        <dbReference type="Rhea" id="RHEA-COMP:11426"/>
        <dbReference type="ChEBI" id="CHEBI:15378"/>
        <dbReference type="ChEBI" id="CHEBI:43176"/>
        <dbReference type="ChEBI" id="CHEBI:68546"/>
        <dbReference type="ChEBI" id="CHEBI:456215"/>
        <dbReference type="ChEBI" id="CHEBI:456216"/>
        <dbReference type="EC" id="2.7.11.33"/>
    </reaction>
</comment>
<proteinExistence type="inferred from homology"/>
<dbReference type="PATRIC" id="fig|454.4.peg.2135"/>